<evidence type="ECO:0000313" key="3">
    <source>
        <dbReference type="Proteomes" id="UP000035681"/>
    </source>
</evidence>
<keyword evidence="1" id="KW-0812">Transmembrane</keyword>
<sequence length="128" mass="14315">MTKVIKCTIFIVAIFFVHLSKHTLNGYGYSSNTDEGNVQNAVNASVNDKTSVNANEHNDNLVKRYITPSITVGQVILIVFSSIASSMFIMIGIFCALFYMHKRRVISRKVLTGEETALPMPVRTRTKE</sequence>
<feature type="chain" id="PRO_5005328587" evidence="2">
    <location>
        <begin position="23"/>
        <end position="128"/>
    </location>
</feature>
<keyword evidence="1" id="KW-0472">Membrane</keyword>
<keyword evidence="1" id="KW-1133">Transmembrane helix</keyword>
<name>A0A0K0ET55_STRER</name>
<dbReference type="WBParaSite" id="SSTP_0001263200.1">
    <property type="protein sequence ID" value="SSTP_0001263200.1"/>
    <property type="gene ID" value="SSTP_0001263200"/>
</dbReference>
<evidence type="ECO:0000256" key="2">
    <source>
        <dbReference type="SAM" id="SignalP"/>
    </source>
</evidence>
<protein>
    <submittedName>
        <fullName evidence="4">Glycophorin</fullName>
    </submittedName>
</protein>
<dbReference type="Proteomes" id="UP000035681">
    <property type="component" value="Unplaced"/>
</dbReference>
<keyword evidence="2" id="KW-0732">Signal</keyword>
<feature type="signal peptide" evidence="2">
    <location>
        <begin position="1"/>
        <end position="22"/>
    </location>
</feature>
<evidence type="ECO:0000313" key="4">
    <source>
        <dbReference type="WBParaSite" id="SSTP_0001263200.1"/>
    </source>
</evidence>
<keyword evidence="3" id="KW-1185">Reference proteome</keyword>
<feature type="transmembrane region" description="Helical" evidence="1">
    <location>
        <begin position="75"/>
        <end position="99"/>
    </location>
</feature>
<proteinExistence type="predicted"/>
<dbReference type="WBParaSite" id="TCONS_00002076.p1">
    <property type="protein sequence ID" value="TCONS_00002076.p1"/>
    <property type="gene ID" value="XLOC_001977"/>
</dbReference>
<dbReference type="AlphaFoldDB" id="A0A0K0ET55"/>
<accession>A0A0K0ET55</accession>
<reference evidence="4" key="1">
    <citation type="submission" date="2015-08" db="UniProtKB">
        <authorList>
            <consortium name="WormBaseParasite"/>
        </authorList>
    </citation>
    <scope>IDENTIFICATION</scope>
</reference>
<organism evidence="4">
    <name type="scientific">Strongyloides stercoralis</name>
    <name type="common">Threadworm</name>
    <dbReference type="NCBI Taxonomy" id="6248"/>
    <lineage>
        <taxon>Eukaryota</taxon>
        <taxon>Metazoa</taxon>
        <taxon>Ecdysozoa</taxon>
        <taxon>Nematoda</taxon>
        <taxon>Chromadorea</taxon>
        <taxon>Rhabditida</taxon>
        <taxon>Tylenchina</taxon>
        <taxon>Panagrolaimomorpha</taxon>
        <taxon>Strongyloidoidea</taxon>
        <taxon>Strongyloididae</taxon>
        <taxon>Strongyloides</taxon>
    </lineage>
</organism>
<evidence type="ECO:0000256" key="1">
    <source>
        <dbReference type="SAM" id="Phobius"/>
    </source>
</evidence>